<evidence type="ECO:0000256" key="1">
    <source>
        <dbReference type="SAM" id="MobiDB-lite"/>
    </source>
</evidence>
<keyword evidence="3" id="KW-1185">Reference proteome</keyword>
<sequence>MKFIKLESRGGNYLVVAENVAWLRTAENGQTTVGIVGGQPLLVVGSIEEVADKILTASAGQEQPEAVPQPAPPPPQAAAQPAPDEAPPPEPVEAAQKPAAEPAPLAAANKPAAERPQIAIRPGTTLSERLAAAATTPKVKPGTQRHMGALE</sequence>
<name>A0ABT5JNU1_9SPHN</name>
<dbReference type="EMBL" id="JAQQXQ010000001">
    <property type="protein sequence ID" value="MDC8753267.1"/>
    <property type="molecule type" value="Genomic_DNA"/>
</dbReference>
<feature type="compositionally biased region" description="Low complexity" evidence="1">
    <location>
        <begin position="92"/>
        <end position="117"/>
    </location>
</feature>
<dbReference type="Proteomes" id="UP001216558">
    <property type="component" value="Unassembled WGS sequence"/>
</dbReference>
<organism evidence="2 3">
    <name type="scientific">Erythrobacter fulvus</name>
    <dbReference type="NCBI Taxonomy" id="2987523"/>
    <lineage>
        <taxon>Bacteria</taxon>
        <taxon>Pseudomonadati</taxon>
        <taxon>Pseudomonadota</taxon>
        <taxon>Alphaproteobacteria</taxon>
        <taxon>Sphingomonadales</taxon>
        <taxon>Erythrobacteraceae</taxon>
        <taxon>Erythrobacter/Porphyrobacter group</taxon>
        <taxon>Erythrobacter</taxon>
    </lineage>
</organism>
<protein>
    <submittedName>
        <fullName evidence="2">Uncharacterized protein</fullName>
    </submittedName>
</protein>
<evidence type="ECO:0000313" key="3">
    <source>
        <dbReference type="Proteomes" id="UP001216558"/>
    </source>
</evidence>
<proteinExistence type="predicted"/>
<dbReference type="RefSeq" id="WP_273675520.1">
    <property type="nucleotide sequence ID" value="NZ_JAQQXQ010000001.1"/>
</dbReference>
<feature type="region of interest" description="Disordered" evidence="1">
    <location>
        <begin position="56"/>
        <end position="151"/>
    </location>
</feature>
<reference evidence="2 3" key="1">
    <citation type="submission" date="2022-10" db="EMBL/GenBank/DDBJ databases">
        <title>Erythrobacter sp. sf7 Genome sequencing.</title>
        <authorList>
            <person name="Park S."/>
        </authorList>
    </citation>
    <scope>NUCLEOTIDE SEQUENCE [LARGE SCALE GENOMIC DNA]</scope>
    <source>
        <strain evidence="3">sf7</strain>
    </source>
</reference>
<gene>
    <name evidence="2" type="ORF">OIK40_01270</name>
</gene>
<accession>A0ABT5JNU1</accession>
<evidence type="ECO:0000313" key="2">
    <source>
        <dbReference type="EMBL" id="MDC8753267.1"/>
    </source>
</evidence>
<feature type="compositionally biased region" description="Pro residues" evidence="1">
    <location>
        <begin position="67"/>
        <end position="76"/>
    </location>
</feature>
<comment type="caution">
    <text evidence="2">The sequence shown here is derived from an EMBL/GenBank/DDBJ whole genome shotgun (WGS) entry which is preliminary data.</text>
</comment>